<protein>
    <submittedName>
        <fullName evidence="2">Uncharacterized protein</fullName>
    </submittedName>
</protein>
<organism evidence="2 3">
    <name type="scientific">Kitasatospora arboriphila</name>
    <dbReference type="NCBI Taxonomy" id="258052"/>
    <lineage>
        <taxon>Bacteria</taxon>
        <taxon>Bacillati</taxon>
        <taxon>Actinomycetota</taxon>
        <taxon>Actinomycetes</taxon>
        <taxon>Kitasatosporales</taxon>
        <taxon>Streptomycetaceae</taxon>
        <taxon>Kitasatospora</taxon>
    </lineage>
</organism>
<gene>
    <name evidence="2" type="ORF">GCM10009663_66000</name>
</gene>
<accession>A0ABN1U3X2</accession>
<evidence type="ECO:0000256" key="1">
    <source>
        <dbReference type="SAM" id="MobiDB-lite"/>
    </source>
</evidence>
<evidence type="ECO:0000313" key="3">
    <source>
        <dbReference type="Proteomes" id="UP001499987"/>
    </source>
</evidence>
<keyword evidence="3" id="KW-1185">Reference proteome</keyword>
<dbReference type="EMBL" id="BAAALD010000100">
    <property type="protein sequence ID" value="GAA1116549.1"/>
    <property type="molecule type" value="Genomic_DNA"/>
</dbReference>
<feature type="region of interest" description="Disordered" evidence="1">
    <location>
        <begin position="1"/>
        <end position="40"/>
    </location>
</feature>
<dbReference type="Proteomes" id="UP001499987">
    <property type="component" value="Unassembled WGS sequence"/>
</dbReference>
<evidence type="ECO:0000313" key="2">
    <source>
        <dbReference type="EMBL" id="GAA1116549.1"/>
    </source>
</evidence>
<feature type="compositionally biased region" description="Gly residues" evidence="1">
    <location>
        <begin position="20"/>
        <end position="40"/>
    </location>
</feature>
<sequence length="218" mass="21215">MPGGGGGPPPAPAADATPVGVGGRPGGSGGGQVECGDRVPGGGRGVGAGLRIGQVGGEGEVGDGDHVHARVTIGGTVAAELLQVDAAEGGGGLQGALQAGLLGELADGGAGEVLLSRAEEAAGQRPAALVGRLAALDQQDVQLVGAQRQGDHVDGDGDGGVGTRVVGREPGVLAAARGLARAPGVAVACHACACLRWELRCARRTVRRPSDTRELFSK</sequence>
<comment type="caution">
    <text evidence="2">The sequence shown here is derived from an EMBL/GenBank/DDBJ whole genome shotgun (WGS) entry which is preliminary data.</text>
</comment>
<reference evidence="2 3" key="1">
    <citation type="journal article" date="2019" name="Int. J. Syst. Evol. Microbiol.">
        <title>The Global Catalogue of Microorganisms (GCM) 10K type strain sequencing project: providing services to taxonomists for standard genome sequencing and annotation.</title>
        <authorList>
            <consortium name="The Broad Institute Genomics Platform"/>
            <consortium name="The Broad Institute Genome Sequencing Center for Infectious Disease"/>
            <person name="Wu L."/>
            <person name="Ma J."/>
        </authorList>
    </citation>
    <scope>NUCLEOTIDE SEQUENCE [LARGE SCALE GENOMIC DNA]</scope>
    <source>
        <strain evidence="2 3">JCM 13002</strain>
    </source>
</reference>
<name>A0ABN1U3X2_9ACTN</name>
<proteinExistence type="predicted"/>